<organism evidence="2 3">
    <name type="scientific">Stackebrandtia albiflava</name>
    <dbReference type="NCBI Taxonomy" id="406432"/>
    <lineage>
        <taxon>Bacteria</taxon>
        <taxon>Bacillati</taxon>
        <taxon>Actinomycetota</taxon>
        <taxon>Actinomycetes</taxon>
        <taxon>Glycomycetales</taxon>
        <taxon>Glycomycetaceae</taxon>
        <taxon>Stackebrandtia</taxon>
    </lineage>
</organism>
<name>A0A562UR22_9ACTN</name>
<evidence type="ECO:0000256" key="1">
    <source>
        <dbReference type="SAM" id="MobiDB-lite"/>
    </source>
</evidence>
<keyword evidence="3" id="KW-1185">Reference proteome</keyword>
<protein>
    <submittedName>
        <fullName evidence="2">Uncharacterized protein</fullName>
    </submittedName>
</protein>
<feature type="compositionally biased region" description="Low complexity" evidence="1">
    <location>
        <begin position="228"/>
        <end position="253"/>
    </location>
</feature>
<feature type="compositionally biased region" description="Basic and acidic residues" evidence="1">
    <location>
        <begin position="319"/>
        <end position="328"/>
    </location>
</feature>
<feature type="compositionally biased region" description="Basic and acidic residues" evidence="1">
    <location>
        <begin position="215"/>
        <end position="226"/>
    </location>
</feature>
<accession>A0A562UR22</accession>
<dbReference type="Proteomes" id="UP000321617">
    <property type="component" value="Unassembled WGS sequence"/>
</dbReference>
<sequence>MYRPPTQPEPVPPDLPLSEYLARIRDIDMPDWHARRDRFARVRDLAAEPVDLLRGGAEDLRSAGSGTAVALLADELARLAVELAGLRDLAAADGDRVTEVICVLDGLRGDADRLGAEDSDWEADLDGDPEWLRTAMRESVREELRDRLVEAETAIHDLAAPSEGSAAVDEDRRVEGRAGPVAPGGEAPSHRATVGLASVAPPPERSAPPVATPDVEERTVPSHDEDAAPVATVGVAAPTAPAAASPAAPPGSGRPRREPVPVRLPPVVPGSGRATRGGRDTRASGPGPVRRDAPDHVDVAAHVTVRVESPPAVPAACSPRDRAVDPRPEPVTPVPDAARRAGRRRTRLAVLAAEPPAGVSPPGPAAGSPLPTSAASPEARTRERDSNPAEAPGADNRSP</sequence>
<proteinExistence type="predicted"/>
<reference evidence="2 3" key="1">
    <citation type="journal article" date="2013" name="Stand. Genomic Sci.">
        <title>Genomic Encyclopedia of Type Strains, Phase I: The one thousand microbial genomes (KMG-I) project.</title>
        <authorList>
            <person name="Kyrpides N.C."/>
            <person name="Woyke T."/>
            <person name="Eisen J.A."/>
            <person name="Garrity G."/>
            <person name="Lilburn T.G."/>
            <person name="Beck B.J."/>
            <person name="Whitman W.B."/>
            <person name="Hugenholtz P."/>
            <person name="Klenk H.P."/>
        </authorList>
    </citation>
    <scope>NUCLEOTIDE SEQUENCE [LARGE SCALE GENOMIC DNA]</scope>
    <source>
        <strain evidence="2 3">DSM 45044</strain>
    </source>
</reference>
<feature type="compositionally biased region" description="Low complexity" evidence="1">
    <location>
        <begin position="365"/>
        <end position="377"/>
    </location>
</feature>
<feature type="compositionally biased region" description="Low complexity" evidence="1">
    <location>
        <begin position="348"/>
        <end position="357"/>
    </location>
</feature>
<dbReference type="AlphaFoldDB" id="A0A562UR22"/>
<feature type="compositionally biased region" description="Basic and acidic residues" evidence="1">
    <location>
        <begin position="289"/>
        <end position="299"/>
    </location>
</feature>
<dbReference type="OrthoDB" id="10020475at2"/>
<dbReference type="EMBL" id="VLLL01000008">
    <property type="protein sequence ID" value="TWJ08075.1"/>
    <property type="molecule type" value="Genomic_DNA"/>
</dbReference>
<gene>
    <name evidence="2" type="ORF">LX16_4295</name>
</gene>
<comment type="caution">
    <text evidence="2">The sequence shown here is derived from an EMBL/GenBank/DDBJ whole genome shotgun (WGS) entry which is preliminary data.</text>
</comment>
<evidence type="ECO:0000313" key="2">
    <source>
        <dbReference type="EMBL" id="TWJ08075.1"/>
    </source>
</evidence>
<feature type="region of interest" description="Disordered" evidence="1">
    <location>
        <begin position="157"/>
        <end position="399"/>
    </location>
</feature>
<evidence type="ECO:0000313" key="3">
    <source>
        <dbReference type="Proteomes" id="UP000321617"/>
    </source>
</evidence>